<dbReference type="InterPro" id="IPR023375">
    <property type="entry name" value="ADC_dom_sf"/>
</dbReference>
<reference evidence="1" key="1">
    <citation type="submission" date="2024-01" db="EMBL/GenBank/DDBJ databases">
        <title>First draft genome sequence data of TA4-1, the type strain of Gram-positive actinobacterium Streptomyces chiangmaiensis.</title>
        <authorList>
            <person name="Yasawong M."/>
            <person name="Nantapong N."/>
        </authorList>
    </citation>
    <scope>NUCLEOTIDE SEQUENCE</scope>
    <source>
        <strain evidence="1">TA4-1</strain>
    </source>
</reference>
<organism evidence="1 2">
    <name type="scientific">Streptomyces chiangmaiensis</name>
    <dbReference type="NCBI Taxonomy" id="766497"/>
    <lineage>
        <taxon>Bacteria</taxon>
        <taxon>Bacillati</taxon>
        <taxon>Actinomycetota</taxon>
        <taxon>Actinomycetes</taxon>
        <taxon>Kitasatosporales</taxon>
        <taxon>Streptomycetaceae</taxon>
        <taxon>Streptomyces</taxon>
    </lineage>
</organism>
<dbReference type="RefSeq" id="WP_329509371.1">
    <property type="nucleotide sequence ID" value="NZ_BAAAYZ010000055.1"/>
</dbReference>
<dbReference type="Gene3D" id="2.40.400.10">
    <property type="entry name" value="Acetoacetate decarboxylase-like"/>
    <property type="match status" value="1"/>
</dbReference>
<protein>
    <submittedName>
        <fullName evidence="1">Acetoacetate decarboxylase family protein</fullName>
    </submittedName>
</protein>
<keyword evidence="2" id="KW-1185">Reference proteome</keyword>
<dbReference type="Pfam" id="PF06314">
    <property type="entry name" value="ADC"/>
    <property type="match status" value="1"/>
</dbReference>
<dbReference type="InterPro" id="IPR010451">
    <property type="entry name" value="Acetoacetate_decarboxylase"/>
</dbReference>
<evidence type="ECO:0000313" key="2">
    <source>
        <dbReference type="Proteomes" id="UP001333996"/>
    </source>
</evidence>
<proteinExistence type="predicted"/>
<sequence length="262" mass="28231">MLKGYTYPLSPRGEANLAPAPPWHYAGDIVGVEFWTDPAAAAATLPEGLTPDAGSDGRVVALFVDWQFSAENDEYLDPVRSQYREFMLLVDARFRDQPVSWCPYIYVDNDLAMARGWVQGFPKKLGSVAQTRVFAAPGKASPSLAAGGKFGASLSAAGHALAEAQVTLEEPASDPAALFRPTVNLRHFPSLAASQYDKPAVHELVMADFGDRQLADVWVGSGDISLFPARGEELADLAPVRTGTGFRASMSYTVTEVHRLGE</sequence>
<evidence type="ECO:0000313" key="1">
    <source>
        <dbReference type="EMBL" id="MED7824949.1"/>
    </source>
</evidence>
<accession>A0ABU7FPE1</accession>
<dbReference type="SUPFAM" id="SSF160104">
    <property type="entry name" value="Acetoacetate decarboxylase-like"/>
    <property type="match status" value="1"/>
</dbReference>
<gene>
    <name evidence="1" type="ORF">VXC91_23890</name>
</gene>
<name>A0ABU7FPE1_9ACTN</name>
<dbReference type="Proteomes" id="UP001333996">
    <property type="component" value="Unassembled WGS sequence"/>
</dbReference>
<dbReference type="EMBL" id="JAYWVC010000089">
    <property type="protein sequence ID" value="MED7824949.1"/>
    <property type="molecule type" value="Genomic_DNA"/>
</dbReference>
<comment type="caution">
    <text evidence="1">The sequence shown here is derived from an EMBL/GenBank/DDBJ whole genome shotgun (WGS) entry which is preliminary data.</text>
</comment>